<dbReference type="AlphaFoldDB" id="A0A0L7RHK1"/>
<sequence length="64" mass="7320">MHLNVQDLSTIVIKSILYRQHLQSATITAWSIKCIQAKKKSASLYKINLFDHIPSAWILETTAH</sequence>
<gene>
    <name evidence="1" type="ORF">WH47_06976</name>
</gene>
<protein>
    <submittedName>
        <fullName evidence="1">Uncharacterized protein</fullName>
    </submittedName>
</protein>
<organism evidence="1 2">
    <name type="scientific">Habropoda laboriosa</name>
    <dbReference type="NCBI Taxonomy" id="597456"/>
    <lineage>
        <taxon>Eukaryota</taxon>
        <taxon>Metazoa</taxon>
        <taxon>Ecdysozoa</taxon>
        <taxon>Arthropoda</taxon>
        <taxon>Hexapoda</taxon>
        <taxon>Insecta</taxon>
        <taxon>Pterygota</taxon>
        <taxon>Neoptera</taxon>
        <taxon>Endopterygota</taxon>
        <taxon>Hymenoptera</taxon>
        <taxon>Apocrita</taxon>
        <taxon>Aculeata</taxon>
        <taxon>Apoidea</taxon>
        <taxon>Anthophila</taxon>
        <taxon>Apidae</taxon>
        <taxon>Habropoda</taxon>
    </lineage>
</organism>
<name>A0A0L7RHK1_9HYME</name>
<reference evidence="1 2" key="1">
    <citation type="submission" date="2015-07" db="EMBL/GenBank/DDBJ databases">
        <title>The genome of Habropoda laboriosa.</title>
        <authorList>
            <person name="Pan H."/>
            <person name="Kapheim K."/>
        </authorList>
    </citation>
    <scope>NUCLEOTIDE SEQUENCE [LARGE SCALE GENOMIC DNA]</scope>
    <source>
        <strain evidence="1">0110345459</strain>
    </source>
</reference>
<dbReference type="Proteomes" id="UP000053825">
    <property type="component" value="Unassembled WGS sequence"/>
</dbReference>
<accession>A0A0L7RHK1</accession>
<evidence type="ECO:0000313" key="2">
    <source>
        <dbReference type="Proteomes" id="UP000053825"/>
    </source>
</evidence>
<dbReference type="EMBL" id="KQ414591">
    <property type="protein sequence ID" value="KOC70278.1"/>
    <property type="molecule type" value="Genomic_DNA"/>
</dbReference>
<keyword evidence="2" id="KW-1185">Reference proteome</keyword>
<proteinExistence type="predicted"/>
<evidence type="ECO:0000313" key="1">
    <source>
        <dbReference type="EMBL" id="KOC70278.1"/>
    </source>
</evidence>